<evidence type="ECO:0000256" key="3">
    <source>
        <dbReference type="ARBA" id="ARBA00022884"/>
    </source>
</evidence>
<accession>A0A9D1SC33</accession>
<keyword evidence="5 7" id="KW-0687">Ribonucleoprotein</keyword>
<comment type="similarity">
    <text evidence="1 7">Belongs to the universal ribosomal protein uL18 family.</text>
</comment>
<proteinExistence type="inferred from homology"/>
<comment type="function">
    <text evidence="7">This is one of the proteins that bind and probably mediate the attachment of the 5S RNA into the large ribosomal subunit, where it forms part of the central protuberance.</text>
</comment>
<dbReference type="InterPro" id="IPR004389">
    <property type="entry name" value="Ribosomal_uL18_bac-type"/>
</dbReference>
<dbReference type="HAMAP" id="MF_01337_B">
    <property type="entry name" value="Ribosomal_uL18_B"/>
    <property type="match status" value="1"/>
</dbReference>
<protein>
    <recommendedName>
        <fullName evidence="6 7">Large ribosomal subunit protein uL18</fullName>
    </recommendedName>
</protein>
<evidence type="ECO:0000256" key="4">
    <source>
        <dbReference type="ARBA" id="ARBA00022980"/>
    </source>
</evidence>
<dbReference type="SUPFAM" id="SSF53137">
    <property type="entry name" value="Translational machinery components"/>
    <property type="match status" value="1"/>
</dbReference>
<name>A0A9D1SC33_9PROT</name>
<reference evidence="8" key="2">
    <citation type="journal article" date="2021" name="PeerJ">
        <title>Extensive microbial diversity within the chicken gut microbiome revealed by metagenomics and culture.</title>
        <authorList>
            <person name="Gilroy R."/>
            <person name="Ravi A."/>
            <person name="Getino M."/>
            <person name="Pursley I."/>
            <person name="Horton D.L."/>
            <person name="Alikhan N.F."/>
            <person name="Baker D."/>
            <person name="Gharbi K."/>
            <person name="Hall N."/>
            <person name="Watson M."/>
            <person name="Adriaenssens E.M."/>
            <person name="Foster-Nyarko E."/>
            <person name="Jarju S."/>
            <person name="Secka A."/>
            <person name="Antonio M."/>
            <person name="Oren A."/>
            <person name="Chaudhuri R.R."/>
            <person name="La Ragione R."/>
            <person name="Hildebrand F."/>
            <person name="Pallen M.J."/>
        </authorList>
    </citation>
    <scope>NUCLEOTIDE SEQUENCE</scope>
    <source>
        <strain evidence="8">ChiW3-316</strain>
    </source>
</reference>
<evidence type="ECO:0000256" key="6">
    <source>
        <dbReference type="ARBA" id="ARBA00035197"/>
    </source>
</evidence>
<keyword evidence="4 7" id="KW-0689">Ribosomal protein</keyword>
<dbReference type="GO" id="GO:0003735">
    <property type="term" value="F:structural constituent of ribosome"/>
    <property type="evidence" value="ECO:0007669"/>
    <property type="project" value="InterPro"/>
</dbReference>
<sequence>MNTPRELFQKRKARIRTALKNAANGKLRLSVFRSGKHIYAQIIDDVKGSTVVSASTLDKEVRENIKKSSTVEAASFIGKVVAERAAKSGVSEVVFDRGGYIYHGRVKALADAARAAGLKF</sequence>
<keyword evidence="3 7" id="KW-0694">RNA-binding</keyword>
<dbReference type="PANTHER" id="PTHR12899:SF3">
    <property type="entry name" value="LARGE RIBOSOMAL SUBUNIT PROTEIN UL18M"/>
    <property type="match status" value="1"/>
</dbReference>
<dbReference type="EMBL" id="DVNC01000059">
    <property type="protein sequence ID" value="HIU54127.1"/>
    <property type="molecule type" value="Genomic_DNA"/>
</dbReference>
<evidence type="ECO:0000256" key="2">
    <source>
        <dbReference type="ARBA" id="ARBA00022730"/>
    </source>
</evidence>
<dbReference type="CDD" id="cd00432">
    <property type="entry name" value="Ribosomal_L18_L5e"/>
    <property type="match status" value="1"/>
</dbReference>
<dbReference type="GO" id="GO:0008097">
    <property type="term" value="F:5S rRNA binding"/>
    <property type="evidence" value="ECO:0007669"/>
    <property type="project" value="TreeGrafter"/>
</dbReference>
<evidence type="ECO:0000313" key="9">
    <source>
        <dbReference type="Proteomes" id="UP000824107"/>
    </source>
</evidence>
<dbReference type="Proteomes" id="UP000824107">
    <property type="component" value="Unassembled WGS sequence"/>
</dbReference>
<dbReference type="InterPro" id="IPR005484">
    <property type="entry name" value="Ribosomal_uL18_bac/plant/anim"/>
</dbReference>
<dbReference type="GO" id="GO:0022625">
    <property type="term" value="C:cytosolic large ribosomal subunit"/>
    <property type="evidence" value="ECO:0007669"/>
    <property type="project" value="TreeGrafter"/>
</dbReference>
<organism evidence="8 9">
    <name type="scientific">Candidatus Scatocola faecipullorum</name>
    <dbReference type="NCBI Taxonomy" id="2840917"/>
    <lineage>
        <taxon>Bacteria</taxon>
        <taxon>Pseudomonadati</taxon>
        <taxon>Pseudomonadota</taxon>
        <taxon>Alphaproteobacteria</taxon>
        <taxon>Rhodospirillales</taxon>
        <taxon>Rhodospirillaceae</taxon>
        <taxon>Rhodospirillaceae incertae sedis</taxon>
        <taxon>Candidatus Scatocola</taxon>
    </lineage>
</organism>
<evidence type="ECO:0000256" key="7">
    <source>
        <dbReference type="HAMAP-Rule" id="MF_01337"/>
    </source>
</evidence>
<dbReference type="Gene3D" id="3.30.420.100">
    <property type="match status" value="1"/>
</dbReference>
<dbReference type="GO" id="GO:0006412">
    <property type="term" value="P:translation"/>
    <property type="evidence" value="ECO:0007669"/>
    <property type="project" value="UniProtKB-UniRule"/>
</dbReference>
<gene>
    <name evidence="7 8" type="primary">rplR</name>
    <name evidence="8" type="ORF">IAD20_08630</name>
</gene>
<dbReference type="AlphaFoldDB" id="A0A9D1SC33"/>
<reference evidence="8" key="1">
    <citation type="submission" date="2020-10" db="EMBL/GenBank/DDBJ databases">
        <authorList>
            <person name="Gilroy R."/>
        </authorList>
    </citation>
    <scope>NUCLEOTIDE SEQUENCE</scope>
    <source>
        <strain evidence="8">ChiW3-316</strain>
    </source>
</reference>
<dbReference type="Pfam" id="PF00861">
    <property type="entry name" value="Ribosomal_L18p"/>
    <property type="match status" value="1"/>
</dbReference>
<keyword evidence="2 7" id="KW-0699">rRNA-binding</keyword>
<dbReference type="PANTHER" id="PTHR12899">
    <property type="entry name" value="39S RIBOSOMAL PROTEIN L18, MITOCHONDRIAL"/>
    <property type="match status" value="1"/>
</dbReference>
<evidence type="ECO:0000256" key="1">
    <source>
        <dbReference type="ARBA" id="ARBA00007116"/>
    </source>
</evidence>
<comment type="caution">
    <text evidence="8">The sequence shown here is derived from an EMBL/GenBank/DDBJ whole genome shotgun (WGS) entry which is preliminary data.</text>
</comment>
<dbReference type="FunFam" id="3.30.420.100:FF:000001">
    <property type="entry name" value="50S ribosomal protein L18"/>
    <property type="match status" value="1"/>
</dbReference>
<dbReference type="NCBIfam" id="TIGR00060">
    <property type="entry name" value="L18_bact"/>
    <property type="match status" value="1"/>
</dbReference>
<evidence type="ECO:0000313" key="8">
    <source>
        <dbReference type="EMBL" id="HIU54127.1"/>
    </source>
</evidence>
<comment type="subunit">
    <text evidence="7">Part of the 50S ribosomal subunit; part of the 5S rRNA/L5/L18/L25 subcomplex. Contacts the 5S and 23S rRNAs.</text>
</comment>
<evidence type="ECO:0000256" key="5">
    <source>
        <dbReference type="ARBA" id="ARBA00023274"/>
    </source>
</evidence>
<dbReference type="InterPro" id="IPR057268">
    <property type="entry name" value="Ribosomal_L18"/>
</dbReference>